<sequence length="128" mass="14936">MKVFEYIRTLRNSPALANLGEWHSNNMGYRKLGLRYDDMVPDNSYIIKEALRRLPEKELMERTFRFRRALSLSLIKQEAPKDEWTTTAQDVAYLRPMISLVEAEVATKENFDNLTSIPAALLKRNRSS</sequence>
<dbReference type="Pfam" id="PF02271">
    <property type="entry name" value="UCR_14kD"/>
    <property type="match status" value="1"/>
</dbReference>
<evidence type="ECO:0000313" key="11">
    <source>
        <dbReference type="Proteomes" id="UP000007241"/>
    </source>
</evidence>
<evidence type="ECO:0000256" key="3">
    <source>
        <dbReference type="ARBA" id="ARBA00022448"/>
    </source>
</evidence>
<dbReference type="FunCoup" id="F4P175">
    <property type="interactions" value="85"/>
</dbReference>
<evidence type="ECO:0000256" key="8">
    <source>
        <dbReference type="ARBA" id="ARBA00023136"/>
    </source>
</evidence>
<dbReference type="RefSeq" id="XP_006678658.1">
    <property type="nucleotide sequence ID" value="XM_006678595.1"/>
</dbReference>
<gene>
    <name evidence="10" type="ORF">BATDEDRAFT_88384</name>
</gene>
<dbReference type="STRING" id="684364.F4P175"/>
<dbReference type="GO" id="GO:0045275">
    <property type="term" value="C:respiratory chain complex III"/>
    <property type="evidence" value="ECO:0000318"/>
    <property type="project" value="GO_Central"/>
</dbReference>
<organism evidence="10 11">
    <name type="scientific">Batrachochytrium dendrobatidis (strain JAM81 / FGSC 10211)</name>
    <name type="common">Frog chytrid fungus</name>
    <dbReference type="NCBI Taxonomy" id="684364"/>
    <lineage>
        <taxon>Eukaryota</taxon>
        <taxon>Fungi</taxon>
        <taxon>Fungi incertae sedis</taxon>
        <taxon>Chytridiomycota</taxon>
        <taxon>Chytridiomycota incertae sedis</taxon>
        <taxon>Chytridiomycetes</taxon>
        <taxon>Rhizophydiales</taxon>
        <taxon>Rhizophydiales incertae sedis</taxon>
        <taxon>Batrachochytrium</taxon>
    </lineage>
</organism>
<dbReference type="Gene3D" id="1.10.1090.10">
    <property type="entry name" value="Cytochrome b-c1 complex subunit 7"/>
    <property type="match status" value="1"/>
</dbReference>
<comment type="similarity">
    <text evidence="2">Belongs to the UQCRB/QCR7 family.</text>
</comment>
<dbReference type="GO" id="GO:0005743">
    <property type="term" value="C:mitochondrial inner membrane"/>
    <property type="evidence" value="ECO:0007669"/>
    <property type="project" value="UniProtKB-SubCell"/>
</dbReference>
<proteinExistence type="inferred from homology"/>
<dbReference type="GO" id="GO:0006122">
    <property type="term" value="P:mitochondrial electron transport, ubiquinol to cytochrome c"/>
    <property type="evidence" value="ECO:0000318"/>
    <property type="project" value="GO_Central"/>
</dbReference>
<evidence type="ECO:0000256" key="6">
    <source>
        <dbReference type="ARBA" id="ARBA00022982"/>
    </source>
</evidence>
<dbReference type="OrthoDB" id="425749at2759"/>
<evidence type="ECO:0000256" key="9">
    <source>
        <dbReference type="ARBA" id="ARBA00031684"/>
    </source>
</evidence>
<dbReference type="InterPro" id="IPR036544">
    <property type="entry name" value="QCR7_sf"/>
</dbReference>
<dbReference type="SUPFAM" id="SSF81524">
    <property type="entry name" value="14 kDa protein of cytochrome bc1 complex (Ubiquinol-cytochrome c reductase)"/>
    <property type="match status" value="1"/>
</dbReference>
<evidence type="ECO:0000256" key="1">
    <source>
        <dbReference type="ARBA" id="ARBA00004443"/>
    </source>
</evidence>
<dbReference type="FunFam" id="1.10.1090.10:FF:000001">
    <property type="entry name" value="Cytochrome b-c1 complex subunit 7"/>
    <property type="match status" value="1"/>
</dbReference>
<keyword evidence="7" id="KW-0496">Mitochondrion</keyword>
<comment type="subcellular location">
    <subcellularLocation>
        <location evidence="1">Mitochondrion inner membrane</location>
        <topology evidence="1">Peripheral membrane protein</topology>
        <orientation evidence="1">Matrix side</orientation>
    </subcellularLocation>
</comment>
<dbReference type="InterPro" id="IPR003197">
    <property type="entry name" value="QCR7"/>
</dbReference>
<keyword evidence="4" id="KW-0679">Respiratory chain</keyword>
<dbReference type="Proteomes" id="UP000007241">
    <property type="component" value="Unassembled WGS sequence"/>
</dbReference>
<dbReference type="GeneID" id="18243132"/>
<dbReference type="OMA" id="PLAQWYT"/>
<keyword evidence="3" id="KW-0813">Transport</keyword>
<evidence type="ECO:0000256" key="7">
    <source>
        <dbReference type="ARBA" id="ARBA00023128"/>
    </source>
</evidence>
<name>F4P175_BATDJ</name>
<dbReference type="HOGENOM" id="CLU_115154_1_0_1"/>
<evidence type="ECO:0000313" key="10">
    <source>
        <dbReference type="EMBL" id="EGF80695.1"/>
    </source>
</evidence>
<reference evidence="10 11" key="1">
    <citation type="submission" date="2009-12" db="EMBL/GenBank/DDBJ databases">
        <title>The draft genome of Batrachochytrium dendrobatidis.</title>
        <authorList>
            <consortium name="US DOE Joint Genome Institute (JGI-PGF)"/>
            <person name="Kuo A."/>
            <person name="Salamov A."/>
            <person name="Schmutz J."/>
            <person name="Lucas S."/>
            <person name="Pitluck S."/>
            <person name="Rosenblum E."/>
            <person name="Stajich J."/>
            <person name="Eisen M."/>
            <person name="Grigoriev I.V."/>
        </authorList>
    </citation>
    <scope>NUCLEOTIDE SEQUENCE [LARGE SCALE GENOMIC DNA]</scope>
    <source>
        <strain evidence="11">JAM81 / FGSC 10211</strain>
    </source>
</reference>
<accession>F4P175</accession>
<evidence type="ECO:0000256" key="2">
    <source>
        <dbReference type="ARBA" id="ARBA00008554"/>
    </source>
</evidence>
<evidence type="ECO:0000256" key="5">
    <source>
        <dbReference type="ARBA" id="ARBA00022792"/>
    </source>
</evidence>
<dbReference type="AlphaFoldDB" id="F4P175"/>
<dbReference type="PANTHER" id="PTHR12022:SF0">
    <property type="entry name" value="CYTOCHROME B-C1 COMPLEX SUBUNIT 7"/>
    <property type="match status" value="1"/>
</dbReference>
<evidence type="ECO:0000256" key="4">
    <source>
        <dbReference type="ARBA" id="ARBA00022660"/>
    </source>
</evidence>
<protein>
    <recommendedName>
        <fullName evidence="9">Complex III subunit 7</fullName>
    </recommendedName>
</protein>
<dbReference type="InParanoid" id="F4P175"/>
<dbReference type="PANTHER" id="PTHR12022">
    <property type="entry name" value="UBIQUINOL-CYTOCHROME C REDUCTASE COMPLEX 14 KD PROTEIN"/>
    <property type="match status" value="1"/>
</dbReference>
<dbReference type="EMBL" id="GL882883">
    <property type="protein sequence ID" value="EGF80695.1"/>
    <property type="molecule type" value="Genomic_DNA"/>
</dbReference>
<keyword evidence="5" id="KW-0999">Mitochondrion inner membrane</keyword>
<keyword evidence="6" id="KW-0249">Electron transport</keyword>
<keyword evidence="11" id="KW-1185">Reference proteome</keyword>
<keyword evidence="8" id="KW-0472">Membrane</keyword>